<keyword evidence="2" id="KW-1185">Reference proteome</keyword>
<evidence type="ECO:0000313" key="1">
    <source>
        <dbReference type="EMBL" id="SDZ73424.1"/>
    </source>
</evidence>
<evidence type="ECO:0008006" key="3">
    <source>
        <dbReference type="Google" id="ProtNLM"/>
    </source>
</evidence>
<dbReference type="RefSeq" id="WP_092560773.1">
    <property type="nucleotide sequence ID" value="NZ_FNQV01000001.1"/>
</dbReference>
<dbReference type="InterPro" id="IPR046257">
    <property type="entry name" value="DUF6290"/>
</dbReference>
<organism evidence="1 2">
    <name type="scientific">Bowdeniella nasicola</name>
    <dbReference type="NCBI Taxonomy" id="208480"/>
    <lineage>
        <taxon>Bacteria</taxon>
        <taxon>Bacillati</taxon>
        <taxon>Actinomycetota</taxon>
        <taxon>Actinomycetes</taxon>
        <taxon>Actinomycetales</taxon>
        <taxon>Actinomycetaceae</taxon>
        <taxon>Bowdeniella</taxon>
    </lineage>
</organism>
<gene>
    <name evidence="1" type="ORF">SAMN02910418_00022</name>
</gene>
<dbReference type="AlphaFoldDB" id="A0A1H3VGT0"/>
<sequence length="74" mass="8258">MATTTVTLRLAESEKQVLADYAKTFGMSISEFVRTAALSRIEDELDLVAWEDAKREFDADPQTLTADEVAAKYL</sequence>
<reference evidence="2" key="1">
    <citation type="submission" date="2016-10" db="EMBL/GenBank/DDBJ databases">
        <authorList>
            <person name="Varghese N."/>
            <person name="Submissions S."/>
        </authorList>
    </citation>
    <scope>NUCLEOTIDE SEQUENCE [LARGE SCALE GENOMIC DNA]</scope>
    <source>
        <strain evidence="2">KPR-1</strain>
    </source>
</reference>
<evidence type="ECO:0000313" key="2">
    <source>
        <dbReference type="Proteomes" id="UP000199288"/>
    </source>
</evidence>
<protein>
    <recommendedName>
        <fullName evidence="3">CopG family transcriptional regulator</fullName>
    </recommendedName>
</protein>
<dbReference type="NCBIfam" id="NF046040">
    <property type="entry name" value="RelB_antitoxin"/>
    <property type="match status" value="1"/>
</dbReference>
<dbReference type="Proteomes" id="UP000199288">
    <property type="component" value="Unassembled WGS sequence"/>
</dbReference>
<proteinExistence type="predicted"/>
<name>A0A1H3VGT0_9ACTO</name>
<dbReference type="EMBL" id="FNQV01000001">
    <property type="protein sequence ID" value="SDZ73424.1"/>
    <property type="molecule type" value="Genomic_DNA"/>
</dbReference>
<dbReference type="Pfam" id="PF19807">
    <property type="entry name" value="DUF6290"/>
    <property type="match status" value="1"/>
</dbReference>
<accession>A0A1H3VGT0</accession>
<dbReference type="OrthoDB" id="3192713at2"/>